<evidence type="ECO:0000313" key="2">
    <source>
        <dbReference type="EMBL" id="KAL3099031.1"/>
    </source>
</evidence>
<feature type="compositionally biased region" description="Polar residues" evidence="1">
    <location>
        <begin position="9"/>
        <end position="26"/>
    </location>
</feature>
<name>A0ABD2K821_HETSC</name>
<evidence type="ECO:0000313" key="3">
    <source>
        <dbReference type="Proteomes" id="UP001620645"/>
    </source>
</evidence>
<keyword evidence="3" id="KW-1185">Reference proteome</keyword>
<accession>A0ABD2K821</accession>
<dbReference type="Proteomes" id="UP001620645">
    <property type="component" value="Unassembled WGS sequence"/>
</dbReference>
<reference evidence="2 3" key="1">
    <citation type="submission" date="2024-10" db="EMBL/GenBank/DDBJ databases">
        <authorList>
            <person name="Kim D."/>
        </authorList>
    </citation>
    <scope>NUCLEOTIDE SEQUENCE [LARGE SCALE GENOMIC DNA]</scope>
    <source>
        <strain evidence="2">Taebaek</strain>
    </source>
</reference>
<proteinExistence type="predicted"/>
<protein>
    <submittedName>
        <fullName evidence="2">Uncharacterized protein</fullName>
    </submittedName>
</protein>
<gene>
    <name evidence="2" type="ORF">niasHS_001019</name>
</gene>
<organism evidence="2 3">
    <name type="scientific">Heterodera schachtii</name>
    <name type="common">Sugarbeet cyst nematode worm</name>
    <name type="synonym">Tylenchus schachtii</name>
    <dbReference type="NCBI Taxonomy" id="97005"/>
    <lineage>
        <taxon>Eukaryota</taxon>
        <taxon>Metazoa</taxon>
        <taxon>Ecdysozoa</taxon>
        <taxon>Nematoda</taxon>
        <taxon>Chromadorea</taxon>
        <taxon>Rhabditida</taxon>
        <taxon>Tylenchina</taxon>
        <taxon>Tylenchomorpha</taxon>
        <taxon>Tylenchoidea</taxon>
        <taxon>Heteroderidae</taxon>
        <taxon>Heteroderinae</taxon>
        <taxon>Heterodera</taxon>
    </lineage>
</organism>
<comment type="caution">
    <text evidence="2">The sequence shown here is derived from an EMBL/GenBank/DDBJ whole genome shotgun (WGS) entry which is preliminary data.</text>
</comment>
<dbReference type="EMBL" id="JBICCN010000042">
    <property type="protein sequence ID" value="KAL3099031.1"/>
    <property type="molecule type" value="Genomic_DNA"/>
</dbReference>
<evidence type="ECO:0000256" key="1">
    <source>
        <dbReference type="SAM" id="MobiDB-lite"/>
    </source>
</evidence>
<sequence length="205" mass="22813">MVFLLPVRPQSTQPATKNLQAAQPNKSMAPMQPAKTSSFMTTDKKAQVSGIRIENEQGAGGFVGHTDKGVSVVEPDMDVRVVLFGIHLDEIDIVGFTPTDNCSDAAVLIDRNKFATQSGRRVVVIYQFASNSLYKLCVRQKPHPDYPHELPIHLIDEAHCWVSTNIPPRQYYFSMPLKIVIIIVLLVLSDLFTPHFDTHTAANDD</sequence>
<feature type="region of interest" description="Disordered" evidence="1">
    <location>
        <begin position="8"/>
        <end position="39"/>
    </location>
</feature>
<dbReference type="AlphaFoldDB" id="A0ABD2K821"/>